<dbReference type="Proteomes" id="UP000503349">
    <property type="component" value="Chromosome 12"/>
</dbReference>
<reference evidence="1 2" key="1">
    <citation type="submission" date="2019-02" db="EMBL/GenBank/DDBJ databases">
        <title>Opniocepnalus argus genome.</title>
        <authorList>
            <person name="Zhou C."/>
            <person name="Xiao S."/>
        </authorList>
    </citation>
    <scope>NUCLEOTIDE SEQUENCE [LARGE SCALE GENOMIC DNA]</scope>
    <source>
        <strain evidence="1">OARG1902GOOAL</strain>
        <tissue evidence="1">Muscle</tissue>
    </source>
</reference>
<reference evidence="2" key="2">
    <citation type="submission" date="2019-02" db="EMBL/GenBank/DDBJ databases">
        <title>Opniocepnalus argus Var Kimnra genome.</title>
        <authorList>
            <person name="Zhou C."/>
            <person name="Xiao S."/>
        </authorList>
    </citation>
    <scope>NUCLEOTIDE SEQUENCE [LARGE SCALE GENOMIC DNA]</scope>
</reference>
<gene>
    <name evidence="1" type="ORF">EXN66_Car012204</name>
</gene>
<accession>A0A6G1Q2W1</accession>
<evidence type="ECO:0000313" key="2">
    <source>
        <dbReference type="Proteomes" id="UP000503349"/>
    </source>
</evidence>
<dbReference type="EMBL" id="CM015723">
    <property type="protein sequence ID" value="KAF3696526.1"/>
    <property type="molecule type" value="Genomic_DNA"/>
</dbReference>
<sequence length="59" mass="6540">MGKLIAGSGRIIKTEQRLHATQYRTAGKTLCFFAHLQSAGQRTCHKTFCSAAPIIFFQP</sequence>
<protein>
    <submittedName>
        <fullName evidence="1">Uncharacterized protein</fullName>
    </submittedName>
</protein>
<name>A0A6G1Q2W1_CHAAH</name>
<organism evidence="1 2">
    <name type="scientific">Channa argus</name>
    <name type="common">Northern snakehead</name>
    <name type="synonym">Ophicephalus argus</name>
    <dbReference type="NCBI Taxonomy" id="215402"/>
    <lineage>
        <taxon>Eukaryota</taxon>
        <taxon>Metazoa</taxon>
        <taxon>Chordata</taxon>
        <taxon>Craniata</taxon>
        <taxon>Vertebrata</taxon>
        <taxon>Euteleostomi</taxon>
        <taxon>Actinopterygii</taxon>
        <taxon>Neopterygii</taxon>
        <taxon>Teleostei</taxon>
        <taxon>Neoteleostei</taxon>
        <taxon>Acanthomorphata</taxon>
        <taxon>Anabantaria</taxon>
        <taxon>Anabantiformes</taxon>
        <taxon>Channoidei</taxon>
        <taxon>Channidae</taxon>
        <taxon>Channa</taxon>
    </lineage>
</organism>
<keyword evidence="2" id="KW-1185">Reference proteome</keyword>
<evidence type="ECO:0000313" key="1">
    <source>
        <dbReference type="EMBL" id="KAF3696526.1"/>
    </source>
</evidence>
<proteinExistence type="predicted"/>
<dbReference type="AlphaFoldDB" id="A0A6G1Q2W1"/>